<name>A0ACC2NUY0_9HYME</name>
<accession>A0ACC2NUY0</accession>
<proteinExistence type="predicted"/>
<dbReference type="EMBL" id="CM056742">
    <property type="protein sequence ID" value="KAJ8675070.1"/>
    <property type="molecule type" value="Genomic_DNA"/>
</dbReference>
<comment type="caution">
    <text evidence="1">The sequence shown here is derived from an EMBL/GenBank/DDBJ whole genome shotgun (WGS) entry which is preliminary data.</text>
</comment>
<evidence type="ECO:0000313" key="1">
    <source>
        <dbReference type="EMBL" id="KAJ8675070.1"/>
    </source>
</evidence>
<organism evidence="1 2">
    <name type="scientific">Eretmocerus hayati</name>
    <dbReference type="NCBI Taxonomy" id="131215"/>
    <lineage>
        <taxon>Eukaryota</taxon>
        <taxon>Metazoa</taxon>
        <taxon>Ecdysozoa</taxon>
        <taxon>Arthropoda</taxon>
        <taxon>Hexapoda</taxon>
        <taxon>Insecta</taxon>
        <taxon>Pterygota</taxon>
        <taxon>Neoptera</taxon>
        <taxon>Endopterygota</taxon>
        <taxon>Hymenoptera</taxon>
        <taxon>Apocrita</taxon>
        <taxon>Proctotrupomorpha</taxon>
        <taxon>Chalcidoidea</taxon>
        <taxon>Aphelinidae</taxon>
        <taxon>Aphelininae</taxon>
        <taxon>Eretmocerus</taxon>
    </lineage>
</organism>
<evidence type="ECO:0000313" key="2">
    <source>
        <dbReference type="Proteomes" id="UP001239111"/>
    </source>
</evidence>
<keyword evidence="2" id="KW-1185">Reference proteome</keyword>
<reference evidence="1" key="1">
    <citation type="submission" date="2023-04" db="EMBL/GenBank/DDBJ databases">
        <title>A chromosome-level genome assembly of the parasitoid wasp Eretmocerus hayati.</title>
        <authorList>
            <person name="Zhong Y."/>
            <person name="Liu S."/>
            <person name="Liu Y."/>
        </authorList>
    </citation>
    <scope>NUCLEOTIDE SEQUENCE</scope>
    <source>
        <strain evidence="1">ZJU_SS_LIU_2023</strain>
    </source>
</reference>
<protein>
    <submittedName>
        <fullName evidence="1">Uncharacterized protein</fullName>
    </submittedName>
</protein>
<sequence length="447" mass="51798">MKVKVLSRNPDEYLRETKRDIHKVPRNYDPSLHPFEAPREYTRALNAIKLDRVFAKPFIGNLEGHKDSVSCMSKHPGRLQVLLSGAYDGEVRIWNLPQRTCERSFLAHDGIVRGIAFLPSSEQFITIGDDKTIKVWKADTDDCHDGEEDEPINTIISKTILTGITHHKSEPYFATCGEVCHLWEETRNEPVRTFKWGVDSLHDIKYNLVQTNLLAACASDRSIILYDTREVGPLRRVVMKLRANKMSWNPMEAFTFTCASEDYNLYTFDTRKLKTPVNVHMDHVEAVTDVDYSPTGREFVSGSYDKSIRIFEVNKGHSREVYHTKRMQRLTGVLWSLDNKYIISGSDEMNIRVWKARASEKLGVLKPREKAALKYSEALKEKFASHPQVRRIARHRQVPKHVHNAQAELRKIREKTKRKESNRRIHSRKGAVPFISERKRHVVAERQ</sequence>
<dbReference type="Proteomes" id="UP001239111">
    <property type="component" value="Chromosome 2"/>
</dbReference>
<gene>
    <name evidence="1" type="ORF">QAD02_010856</name>
</gene>